<protein>
    <submittedName>
        <fullName evidence="1">4482_t:CDS:1</fullName>
    </submittedName>
</protein>
<evidence type="ECO:0000313" key="2">
    <source>
        <dbReference type="Proteomes" id="UP000789366"/>
    </source>
</evidence>
<keyword evidence="2" id="KW-1185">Reference proteome</keyword>
<proteinExistence type="predicted"/>
<evidence type="ECO:0000313" key="1">
    <source>
        <dbReference type="EMBL" id="CAG8461778.1"/>
    </source>
</evidence>
<sequence>MNNKKVIIVGGGWYGCHLSLVLRRMGFEVTILEKNDKLFDEISGNFGIRNHVGLHYPRSEFTQKACLEGLIYLRETYPELLISHEYAIYGVGTYDSHGKPSKVTPEEFKQVFERLLCWLKCNGHEEMAEKWNEIDPKEYGYENLLYAVDVDEPSFAVGELLRDKFYTWLTEAGVNILCNYKVTKVEKCDKNIKISISNGEVQIADYVINATGYQSLQPRGPLPVNMEIFYQPCLALVYQDKRPTSDKPISFIAMDGSFPCLMPIYDKKEFSHEYVLTHAQWTLMNSYSTLVEANKHLMTVDEEFINNVVRPHCEDEMRRFYPEFLERFKYSGCKAGKTVVVLPKLRTEKEFRNAVTFQDNKSGMIFLFPGKINNLKHITDETLALMGVTNDKQDNVVSCGSYRFVRDGILNKCQFEIREKPKKNDKRNTANVQTYQLPGKISEKQTPPKFQTIASTLRTGCWIM</sequence>
<reference evidence="1" key="1">
    <citation type="submission" date="2021-06" db="EMBL/GenBank/DDBJ databases">
        <authorList>
            <person name="Kallberg Y."/>
            <person name="Tangrot J."/>
            <person name="Rosling A."/>
        </authorList>
    </citation>
    <scope>NUCLEOTIDE SEQUENCE</scope>
    <source>
        <strain evidence="1">28 12/20/2015</strain>
    </source>
</reference>
<gene>
    <name evidence="1" type="ORF">SPELUC_LOCUS1292</name>
</gene>
<organism evidence="1 2">
    <name type="scientific">Cetraspora pellucida</name>
    <dbReference type="NCBI Taxonomy" id="1433469"/>
    <lineage>
        <taxon>Eukaryota</taxon>
        <taxon>Fungi</taxon>
        <taxon>Fungi incertae sedis</taxon>
        <taxon>Mucoromycota</taxon>
        <taxon>Glomeromycotina</taxon>
        <taxon>Glomeromycetes</taxon>
        <taxon>Diversisporales</taxon>
        <taxon>Gigasporaceae</taxon>
        <taxon>Cetraspora</taxon>
    </lineage>
</organism>
<name>A0ACA9KAX8_9GLOM</name>
<comment type="caution">
    <text evidence="1">The sequence shown here is derived from an EMBL/GenBank/DDBJ whole genome shotgun (WGS) entry which is preliminary data.</text>
</comment>
<dbReference type="Proteomes" id="UP000789366">
    <property type="component" value="Unassembled WGS sequence"/>
</dbReference>
<accession>A0ACA9KAX8</accession>
<dbReference type="EMBL" id="CAJVPW010000665">
    <property type="protein sequence ID" value="CAG8461778.1"/>
    <property type="molecule type" value="Genomic_DNA"/>
</dbReference>